<feature type="compositionally biased region" description="Basic and acidic residues" evidence="1">
    <location>
        <begin position="409"/>
        <end position="418"/>
    </location>
</feature>
<protein>
    <recommendedName>
        <fullName evidence="4">DUF1985 domain-containing protein</fullName>
    </recommendedName>
</protein>
<evidence type="ECO:0000313" key="2">
    <source>
        <dbReference type="EMBL" id="KAF3546065.1"/>
    </source>
</evidence>
<evidence type="ECO:0008006" key="4">
    <source>
        <dbReference type="Google" id="ProtNLM"/>
    </source>
</evidence>
<name>A0ABQ7C2A1_BRACR</name>
<keyword evidence="3" id="KW-1185">Reference proteome</keyword>
<feature type="region of interest" description="Disordered" evidence="1">
    <location>
        <begin position="392"/>
        <end position="440"/>
    </location>
</feature>
<evidence type="ECO:0000256" key="1">
    <source>
        <dbReference type="SAM" id="MobiDB-lite"/>
    </source>
</evidence>
<feature type="region of interest" description="Disordered" evidence="1">
    <location>
        <begin position="52"/>
        <end position="75"/>
    </location>
</feature>
<dbReference type="EMBL" id="QGKV02000832">
    <property type="protein sequence ID" value="KAF3546065.1"/>
    <property type="molecule type" value="Genomic_DNA"/>
</dbReference>
<dbReference type="Proteomes" id="UP000266723">
    <property type="component" value="Unassembled WGS sequence"/>
</dbReference>
<comment type="caution">
    <text evidence="2">The sequence shown here is derived from an EMBL/GenBank/DDBJ whole genome shotgun (WGS) entry which is preliminary data.</text>
</comment>
<accession>A0ABQ7C2A1</accession>
<feature type="compositionally biased region" description="Basic and acidic residues" evidence="1">
    <location>
        <begin position="54"/>
        <end position="63"/>
    </location>
</feature>
<organism evidence="2 3">
    <name type="scientific">Brassica cretica</name>
    <name type="common">Mustard</name>
    <dbReference type="NCBI Taxonomy" id="69181"/>
    <lineage>
        <taxon>Eukaryota</taxon>
        <taxon>Viridiplantae</taxon>
        <taxon>Streptophyta</taxon>
        <taxon>Embryophyta</taxon>
        <taxon>Tracheophyta</taxon>
        <taxon>Spermatophyta</taxon>
        <taxon>Magnoliopsida</taxon>
        <taxon>eudicotyledons</taxon>
        <taxon>Gunneridae</taxon>
        <taxon>Pentapetalae</taxon>
        <taxon>rosids</taxon>
        <taxon>malvids</taxon>
        <taxon>Brassicales</taxon>
        <taxon>Brassicaceae</taxon>
        <taxon>Brassiceae</taxon>
        <taxon>Brassica</taxon>
    </lineage>
</organism>
<reference evidence="2 3" key="1">
    <citation type="journal article" date="2020" name="BMC Genomics">
        <title>Intraspecific diversification of the crop wild relative Brassica cretica Lam. using demographic model selection.</title>
        <authorList>
            <person name="Kioukis A."/>
            <person name="Michalopoulou V.A."/>
            <person name="Briers L."/>
            <person name="Pirintsos S."/>
            <person name="Studholme D.J."/>
            <person name="Pavlidis P."/>
            <person name="Sarris P.F."/>
        </authorList>
    </citation>
    <scope>NUCLEOTIDE SEQUENCE [LARGE SCALE GENOMIC DNA]</scope>
    <source>
        <strain evidence="3">cv. PFS-1207/04</strain>
    </source>
</reference>
<evidence type="ECO:0000313" key="3">
    <source>
        <dbReference type="Proteomes" id="UP000266723"/>
    </source>
</evidence>
<gene>
    <name evidence="2" type="ORF">DY000_02006920</name>
</gene>
<proteinExistence type="predicted"/>
<sequence length="440" mass="50935">MAGDVSKRKEAPTMKLNKFHMETMMSEIMRRMKKSDLLQKKHADDFFDNVSQVSEEKSAEEAQKSSPPEEVLEQPNIEAETYAKSLSLNSQGHCKDLDMVNSLPEMFVMFMEHNKSLDYPEKRLELILQQPVFYSSKSFDSNVFKENSFVMSWSKHKIATGYLFSSSHVWKEFMVRNFQKPKSLRDETDFICNSVFKLGILCSESDKPWHALRSLLENCVVLSFDDILVYNTFFDKQVEPWLRDSRFELDLLCSEYEELVPVLKLFFKNHVILCLDTILVYNTYFDMHHQVTTGSVSKEKKQTPYLSARDLEMELKDEPEAGMEHNELILAMKNKTNKLEKLWIRFMDELGLFQPKRRSNIQDKDPLSLADEPATKFKSKKQRQQLSFLKIIPSNHLPPPKSSHISLKSSDHPSKESGTKGSHHKGFITSGCDSSRVAGD</sequence>